<dbReference type="KEGG" id="pcz:PCL1606_02340"/>
<dbReference type="AlphaFoldDB" id="A0A0D5XSP1"/>
<accession>A0A0D5XSP1</accession>
<protein>
    <submittedName>
        <fullName evidence="1">Uncharacterized protein</fullName>
    </submittedName>
</protein>
<sequence length="50" mass="5861">MGRIRLHGRGFELRRRFDDLLDHGLSFFYGNFSESFGIHRVFLGGLFLLS</sequence>
<proteinExistence type="predicted"/>
<name>A0A0D5XSP1_9PSED</name>
<evidence type="ECO:0000313" key="2">
    <source>
        <dbReference type="Proteomes" id="UP000032748"/>
    </source>
</evidence>
<evidence type="ECO:0000313" key="1">
    <source>
        <dbReference type="EMBL" id="AKA21689.1"/>
    </source>
</evidence>
<organism evidence="1 2">
    <name type="scientific">Pseudomonas chlororaphis</name>
    <dbReference type="NCBI Taxonomy" id="587753"/>
    <lineage>
        <taxon>Bacteria</taxon>
        <taxon>Pseudomonadati</taxon>
        <taxon>Pseudomonadota</taxon>
        <taxon>Gammaproteobacteria</taxon>
        <taxon>Pseudomonadales</taxon>
        <taxon>Pseudomonadaceae</taxon>
        <taxon>Pseudomonas</taxon>
    </lineage>
</organism>
<gene>
    <name evidence="1" type="ORF">PCL1606_02340</name>
</gene>
<dbReference type="EMBL" id="CP011110">
    <property type="protein sequence ID" value="AKA21689.1"/>
    <property type="molecule type" value="Genomic_DNA"/>
</dbReference>
<dbReference type="Proteomes" id="UP000032748">
    <property type="component" value="Chromosome"/>
</dbReference>
<reference evidence="1 2" key="1">
    <citation type="journal article" date="2015" name="Mol. Plant Microbe Interact.">
        <title>Comparative Genomic Analysis of Pseudomonas chlororaphis PCL1606 Reveals New Insight into Antifungal Compounds Involved in Biocontrol.</title>
        <authorList>
            <person name="Calderon C.E."/>
            <person name="Ramos C."/>
            <person name="de Vicente A."/>
            <person name="Cazorla F.M."/>
        </authorList>
    </citation>
    <scope>NUCLEOTIDE SEQUENCE [LARGE SCALE GENOMIC DNA]</scope>
    <source>
        <strain evidence="1 2">PCL1606</strain>
    </source>
</reference>